<feature type="transmembrane region" description="Helical" evidence="2">
    <location>
        <begin position="66"/>
        <end position="84"/>
    </location>
</feature>
<name>A0A813TQN6_9BILA</name>
<dbReference type="PANTHER" id="PTHR22168:SF7">
    <property type="entry name" value="TRANSMEMBRANE PROTEIN 26-LIKE"/>
    <property type="match status" value="1"/>
</dbReference>
<evidence type="ECO:0000256" key="1">
    <source>
        <dbReference type="SAM" id="MobiDB-lite"/>
    </source>
</evidence>
<keyword evidence="2" id="KW-1133">Transmembrane helix</keyword>
<feature type="transmembrane region" description="Helical" evidence="2">
    <location>
        <begin position="120"/>
        <end position="139"/>
    </location>
</feature>
<organism evidence="4 5">
    <name type="scientific">Rotaria sordida</name>
    <dbReference type="NCBI Taxonomy" id="392033"/>
    <lineage>
        <taxon>Eukaryota</taxon>
        <taxon>Metazoa</taxon>
        <taxon>Spiralia</taxon>
        <taxon>Gnathifera</taxon>
        <taxon>Rotifera</taxon>
        <taxon>Eurotatoria</taxon>
        <taxon>Bdelloidea</taxon>
        <taxon>Philodinida</taxon>
        <taxon>Philodinidae</taxon>
        <taxon>Rotaria</taxon>
    </lineage>
</organism>
<evidence type="ECO:0000313" key="3">
    <source>
        <dbReference type="EMBL" id="CAF0735549.1"/>
    </source>
</evidence>
<dbReference type="EMBL" id="CAJNOH010000006">
    <property type="protein sequence ID" value="CAF0735549.1"/>
    <property type="molecule type" value="Genomic_DNA"/>
</dbReference>
<keyword evidence="2" id="KW-0472">Membrane</keyword>
<keyword evidence="2" id="KW-0812">Transmembrane</keyword>
<evidence type="ECO:0000313" key="5">
    <source>
        <dbReference type="Proteomes" id="UP000663870"/>
    </source>
</evidence>
<keyword evidence="5" id="KW-1185">Reference proteome</keyword>
<feature type="transmembrane region" description="Helical" evidence="2">
    <location>
        <begin position="90"/>
        <end position="108"/>
    </location>
</feature>
<reference evidence="4" key="1">
    <citation type="submission" date="2021-02" db="EMBL/GenBank/DDBJ databases">
        <authorList>
            <person name="Nowell W R."/>
        </authorList>
    </citation>
    <scope>NUCLEOTIDE SEQUENCE</scope>
</reference>
<accession>A0A813TQN6</accession>
<dbReference type="Proteomes" id="UP000663854">
    <property type="component" value="Unassembled WGS sequence"/>
</dbReference>
<evidence type="ECO:0000313" key="4">
    <source>
        <dbReference type="EMBL" id="CAF0816656.1"/>
    </source>
</evidence>
<evidence type="ECO:0000256" key="2">
    <source>
        <dbReference type="SAM" id="Phobius"/>
    </source>
</evidence>
<gene>
    <name evidence="4" type="ORF">JXQ802_LOCUS4987</name>
    <name evidence="3" type="ORF">PYM288_LOCUS1241</name>
</gene>
<feature type="compositionally biased region" description="Low complexity" evidence="1">
    <location>
        <begin position="449"/>
        <end position="483"/>
    </location>
</feature>
<sequence>MLVPLGRVRHSIDILQKNIYEYHHGSSLSLSTDSNRYSLANKIKTSQRCQHLIQLIEESCTIIQAIFVRIIFILSTIVTVWRLVEETKQVYYWYLLLLLIFLLIETYVMVYRRKGYENKWFCSSAFAYLIAIVPCIWLLELNYSFRSSLLLSNQTKMSLKNQRRFEFKSLANRYRVDFDGDISDSKEKLMINQRALAAKKKHINSTVLPITKTEDLTLEKFLKTPQEFMSKLNTHLSIADWHMIIEQTTLLVLILSRWLLPKGELTREELSQLLLVYIGIAADIVEFFEVFKEKKVRTNITLSILVLLFWTLSLLQFCLAFTVSRGRQNRLILKQEQEQERRFLCSPSDFWGMLMSLFLQDIPFFTFRAILLFHYRIFSYSTVFFTSKNGLIIILQWYRITVILATTISEERQHYRHQHRKLIQIIETNANGRTINKTENCSENEENDNINNNNNNNNNDNNNNNNDDVNKNNTNTNTNDVNV</sequence>
<proteinExistence type="predicted"/>
<evidence type="ECO:0008006" key="6">
    <source>
        <dbReference type="Google" id="ProtNLM"/>
    </source>
</evidence>
<dbReference type="AlphaFoldDB" id="A0A813TQN6"/>
<protein>
    <recommendedName>
        <fullName evidence="6">Transmembrane protein 26</fullName>
    </recommendedName>
</protein>
<dbReference type="PANTHER" id="PTHR22168">
    <property type="entry name" value="TMEM26 PROTEIN"/>
    <property type="match status" value="1"/>
</dbReference>
<feature type="transmembrane region" description="Helical" evidence="2">
    <location>
        <begin position="350"/>
        <end position="371"/>
    </location>
</feature>
<dbReference type="EMBL" id="CAJNOL010000072">
    <property type="protein sequence ID" value="CAF0816656.1"/>
    <property type="molecule type" value="Genomic_DNA"/>
</dbReference>
<feature type="transmembrane region" description="Helical" evidence="2">
    <location>
        <begin position="300"/>
        <end position="323"/>
    </location>
</feature>
<dbReference type="Proteomes" id="UP000663870">
    <property type="component" value="Unassembled WGS sequence"/>
</dbReference>
<dbReference type="Pfam" id="PF09772">
    <property type="entry name" value="Tmem26"/>
    <property type="match status" value="1"/>
</dbReference>
<feature type="region of interest" description="Disordered" evidence="1">
    <location>
        <begin position="439"/>
        <end position="483"/>
    </location>
</feature>
<comment type="caution">
    <text evidence="4">The sequence shown here is derived from an EMBL/GenBank/DDBJ whole genome shotgun (WGS) entry which is preliminary data.</text>
</comment>
<dbReference type="InterPro" id="IPR019169">
    <property type="entry name" value="Transmembrane_26"/>
</dbReference>